<dbReference type="Pfam" id="PF21957">
    <property type="entry name" value="Zn_ribbon_16"/>
    <property type="match status" value="1"/>
</dbReference>
<dbReference type="AlphaFoldDB" id="A0A644U0D8"/>
<sequence length="307" mass="35940">MPTMPNHKIMKEYKFTLDRSSRKFICPACNRKRFVRFIDRQTGQYLPEIYGRCDRQQNCGYFKKPGSNSLFVPIMNHHEPKRLNSIISTDLVNASLKAYGQNNFVSWLRSFYTDEQVQQLIDRYFIGTSKQGCIFWQLDQERKVRAGKIIQYDPVTGHRRKDINPKWVHKILQLKNFELKQCLFGLHLTKGLKQDRVVCIVEAEKTAIVCSGFFPDMIWLATGGLQNFQTEKLEPLKRFWIMLFPDAGCYSIWNSKALKIQSEIPGIKLKVSDFLEKNTPETHRIKGYDLADYLTNKQLQDCLKPVL</sequence>
<dbReference type="InterPro" id="IPR047731">
    <property type="entry name" value="Zinc_ribbon_put"/>
</dbReference>
<evidence type="ECO:0000259" key="2">
    <source>
        <dbReference type="Pfam" id="PF21957"/>
    </source>
</evidence>
<accession>A0A644U0D8</accession>
<protein>
    <recommendedName>
        <fullName evidence="4">Toprim domain-containing protein</fullName>
    </recommendedName>
</protein>
<feature type="domain" description="Zinc beta-ribbon finger putative" evidence="2">
    <location>
        <begin position="13"/>
        <end position="66"/>
    </location>
</feature>
<feature type="domain" description="DUF6371" evidence="1">
    <location>
        <begin position="102"/>
        <end position="246"/>
    </location>
</feature>
<dbReference type="Pfam" id="PF19898">
    <property type="entry name" value="DUF6371"/>
    <property type="match status" value="1"/>
</dbReference>
<evidence type="ECO:0008006" key="4">
    <source>
        <dbReference type="Google" id="ProtNLM"/>
    </source>
</evidence>
<reference evidence="3" key="1">
    <citation type="submission" date="2019-08" db="EMBL/GenBank/DDBJ databases">
        <authorList>
            <person name="Kucharzyk K."/>
            <person name="Murdoch R.W."/>
            <person name="Higgins S."/>
            <person name="Loffler F."/>
        </authorList>
    </citation>
    <scope>NUCLEOTIDE SEQUENCE</scope>
</reference>
<proteinExistence type="predicted"/>
<dbReference type="NCBIfam" id="NF040506">
    <property type="entry name" value="PG0870_Nterm"/>
    <property type="match status" value="1"/>
</dbReference>
<organism evidence="3">
    <name type="scientific">bioreactor metagenome</name>
    <dbReference type="NCBI Taxonomy" id="1076179"/>
    <lineage>
        <taxon>unclassified sequences</taxon>
        <taxon>metagenomes</taxon>
        <taxon>ecological metagenomes</taxon>
    </lineage>
</organism>
<dbReference type="EMBL" id="VSSQ01000064">
    <property type="protein sequence ID" value="MPL72177.1"/>
    <property type="molecule type" value="Genomic_DNA"/>
</dbReference>
<dbReference type="InterPro" id="IPR045951">
    <property type="entry name" value="DUF6371"/>
</dbReference>
<comment type="caution">
    <text evidence="3">The sequence shown here is derived from an EMBL/GenBank/DDBJ whole genome shotgun (WGS) entry which is preliminary data.</text>
</comment>
<gene>
    <name evidence="3" type="ORF">SDC9_17957</name>
</gene>
<evidence type="ECO:0000259" key="1">
    <source>
        <dbReference type="Pfam" id="PF19898"/>
    </source>
</evidence>
<name>A0A644U0D8_9ZZZZ</name>
<evidence type="ECO:0000313" key="3">
    <source>
        <dbReference type="EMBL" id="MPL72177.1"/>
    </source>
</evidence>